<evidence type="ECO:0000256" key="2">
    <source>
        <dbReference type="ARBA" id="ARBA00023002"/>
    </source>
</evidence>
<dbReference type="InterPro" id="IPR050223">
    <property type="entry name" value="D-isomer_2-hydroxyacid_DH"/>
</dbReference>
<keyword evidence="1" id="KW-0521">NADP</keyword>
<reference evidence="8" key="1">
    <citation type="submission" date="2008-03" db="EMBL/GenBank/DDBJ databases">
        <title>Complete sequence of chromosome of Beijerinckia indica subsp. indica ATCC 9039.</title>
        <authorList>
            <consortium name="US DOE Joint Genome Institute"/>
            <person name="Copeland A."/>
            <person name="Lucas S."/>
            <person name="Lapidus A."/>
            <person name="Glavina del Rio T."/>
            <person name="Dalin E."/>
            <person name="Tice H."/>
            <person name="Bruce D."/>
            <person name="Goodwin L."/>
            <person name="Pitluck S."/>
            <person name="LaButti K."/>
            <person name="Schmutz J."/>
            <person name="Larimer F."/>
            <person name="Land M."/>
            <person name="Hauser L."/>
            <person name="Kyrpides N."/>
            <person name="Mikhailova N."/>
            <person name="Dunfield P.F."/>
            <person name="Dedysh S.N."/>
            <person name="Liesack W."/>
            <person name="Saw J.H."/>
            <person name="Alam M."/>
            <person name="Chen Y."/>
            <person name="Murrell J.C."/>
            <person name="Richardson P."/>
        </authorList>
    </citation>
    <scope>NUCLEOTIDE SEQUENCE [LARGE SCALE GENOMIC DNA]</scope>
    <source>
        <strain evidence="8">ATCC 9039 / DSM 1715 / NCIMB 8712</strain>
    </source>
</reference>
<dbReference type="GO" id="GO:0051287">
    <property type="term" value="F:NAD binding"/>
    <property type="evidence" value="ECO:0007669"/>
    <property type="project" value="InterPro"/>
</dbReference>
<dbReference type="GO" id="GO:0016618">
    <property type="term" value="F:hydroxypyruvate reductase [NAD(P)H] activity"/>
    <property type="evidence" value="ECO:0007669"/>
    <property type="project" value="TreeGrafter"/>
</dbReference>
<accession>B2IFR1</accession>
<dbReference type="InterPro" id="IPR036291">
    <property type="entry name" value="NAD(P)-bd_dom_sf"/>
</dbReference>
<dbReference type="InterPro" id="IPR006139">
    <property type="entry name" value="D-isomer_2_OHA_DH_cat_dom"/>
</dbReference>
<dbReference type="HOGENOM" id="CLU_019796_1_2_5"/>
<comment type="similarity">
    <text evidence="4">Belongs to the D-isomer specific 2-hydroxyacid dehydrogenase family.</text>
</comment>
<evidence type="ECO:0000313" key="8">
    <source>
        <dbReference type="Proteomes" id="UP000001695"/>
    </source>
</evidence>
<evidence type="ECO:0000259" key="6">
    <source>
        <dbReference type="Pfam" id="PF02826"/>
    </source>
</evidence>
<dbReference type="GO" id="GO:0030267">
    <property type="term" value="F:glyoxylate reductase (NADPH) activity"/>
    <property type="evidence" value="ECO:0007669"/>
    <property type="project" value="TreeGrafter"/>
</dbReference>
<evidence type="ECO:0000259" key="5">
    <source>
        <dbReference type="Pfam" id="PF00389"/>
    </source>
</evidence>
<reference evidence="7 8" key="2">
    <citation type="journal article" date="2010" name="J. Bacteriol.">
        <title>Complete genome sequence of Beijerinckia indica subsp. indica.</title>
        <authorList>
            <person name="Tamas I."/>
            <person name="Dedysh S.N."/>
            <person name="Liesack W."/>
            <person name="Stott M.B."/>
            <person name="Alam M."/>
            <person name="Murrell J.C."/>
            <person name="Dunfield P.F."/>
        </authorList>
    </citation>
    <scope>NUCLEOTIDE SEQUENCE [LARGE SCALE GENOMIC DNA]</scope>
    <source>
        <strain evidence="8">ATCC 9039 / DSM 1715 / NCIMB 8712</strain>
    </source>
</reference>
<dbReference type="SUPFAM" id="SSF51735">
    <property type="entry name" value="NAD(P)-binding Rossmann-fold domains"/>
    <property type="match status" value="1"/>
</dbReference>
<dbReference type="CDD" id="cd12156">
    <property type="entry name" value="HPPR"/>
    <property type="match status" value="1"/>
</dbReference>
<dbReference type="eggNOG" id="COG1052">
    <property type="taxonomic scope" value="Bacteria"/>
</dbReference>
<keyword evidence="3" id="KW-0520">NAD</keyword>
<dbReference type="Pfam" id="PF00389">
    <property type="entry name" value="2-Hacid_dh"/>
    <property type="match status" value="1"/>
</dbReference>
<dbReference type="STRING" id="395963.Bind_0622"/>
<dbReference type="InterPro" id="IPR006140">
    <property type="entry name" value="D-isomer_DH_NAD-bd"/>
</dbReference>
<feature type="domain" description="D-isomer specific 2-hydroxyacid dehydrogenase catalytic" evidence="5">
    <location>
        <begin position="17"/>
        <end position="307"/>
    </location>
</feature>
<evidence type="ECO:0000313" key="7">
    <source>
        <dbReference type="EMBL" id="ACB94272.1"/>
    </source>
</evidence>
<evidence type="ECO:0000256" key="3">
    <source>
        <dbReference type="ARBA" id="ARBA00023027"/>
    </source>
</evidence>
<sequence>MKPEILLIEPMLFEIENRLDHDYVVHRWQGRGTTLEAALRIRGIATGGATGVPAELMSSLPNLEIIAINGIGTDAVDLVEAKNRKIGVTTTPGLLTEDVADMALGLILCTLRGLPEADRFVRDDQWGKVSLPLAHTVTGKRLGILGMGRVGRAIAHRAAAFGMDIAYTDVARFEDVPQRYVATLHDLAHESDVLVVAASGGPASRHLVNRTILDALGPHGILINVARGSVVDEQALIAALEEGRLGGAGLDVFADEPHVPSALRLLQNVVLQPHRASATVETRLKMGTLVADNLAAHFAGKPLLTPV</sequence>
<dbReference type="RefSeq" id="WP_012383630.1">
    <property type="nucleotide sequence ID" value="NC_010581.1"/>
</dbReference>
<dbReference type="GO" id="GO:0005829">
    <property type="term" value="C:cytosol"/>
    <property type="evidence" value="ECO:0007669"/>
    <property type="project" value="TreeGrafter"/>
</dbReference>
<dbReference type="EMBL" id="CP001016">
    <property type="protein sequence ID" value="ACB94272.1"/>
    <property type="molecule type" value="Genomic_DNA"/>
</dbReference>
<dbReference type="AlphaFoldDB" id="B2IFR1"/>
<dbReference type="PANTHER" id="PTHR10996:SF178">
    <property type="entry name" value="2-HYDROXYACID DEHYDROGENASE YGL185C-RELATED"/>
    <property type="match status" value="1"/>
</dbReference>
<protein>
    <submittedName>
        <fullName evidence="7">D-isomer specific 2-hydroxyacid dehydrogenase NAD-binding</fullName>
    </submittedName>
</protein>
<evidence type="ECO:0000256" key="4">
    <source>
        <dbReference type="RuleBase" id="RU003719"/>
    </source>
</evidence>
<dbReference type="Proteomes" id="UP000001695">
    <property type="component" value="Chromosome"/>
</dbReference>
<dbReference type="FunFam" id="3.40.50.720:FF:000213">
    <property type="entry name" value="Putative 2-hydroxyacid dehydrogenase"/>
    <property type="match status" value="1"/>
</dbReference>
<dbReference type="SUPFAM" id="SSF52283">
    <property type="entry name" value="Formate/glycerate dehydrogenase catalytic domain-like"/>
    <property type="match status" value="1"/>
</dbReference>
<feature type="domain" description="D-isomer specific 2-hydroxyacid dehydrogenase NAD-binding" evidence="6">
    <location>
        <begin position="104"/>
        <end position="276"/>
    </location>
</feature>
<keyword evidence="2 4" id="KW-0560">Oxidoreductase</keyword>
<name>B2IFR1_BEII9</name>
<dbReference type="PANTHER" id="PTHR10996">
    <property type="entry name" value="2-HYDROXYACID DEHYDROGENASE-RELATED"/>
    <property type="match status" value="1"/>
</dbReference>
<dbReference type="Pfam" id="PF02826">
    <property type="entry name" value="2-Hacid_dh_C"/>
    <property type="match status" value="1"/>
</dbReference>
<dbReference type="Gene3D" id="3.40.50.720">
    <property type="entry name" value="NAD(P)-binding Rossmann-like Domain"/>
    <property type="match status" value="2"/>
</dbReference>
<dbReference type="OrthoDB" id="9793626at2"/>
<keyword evidence="8" id="KW-1185">Reference proteome</keyword>
<evidence type="ECO:0000256" key="1">
    <source>
        <dbReference type="ARBA" id="ARBA00022857"/>
    </source>
</evidence>
<proteinExistence type="inferred from homology"/>
<dbReference type="KEGG" id="bid:Bind_0622"/>
<organism evidence="7 8">
    <name type="scientific">Beijerinckia indica subsp. indica (strain ATCC 9039 / DSM 1715 / NCIMB 8712)</name>
    <dbReference type="NCBI Taxonomy" id="395963"/>
    <lineage>
        <taxon>Bacteria</taxon>
        <taxon>Pseudomonadati</taxon>
        <taxon>Pseudomonadota</taxon>
        <taxon>Alphaproteobacteria</taxon>
        <taxon>Hyphomicrobiales</taxon>
        <taxon>Beijerinckiaceae</taxon>
        <taxon>Beijerinckia</taxon>
    </lineage>
</organism>
<gene>
    <name evidence="7" type="ordered locus">Bind_0622</name>
</gene>